<keyword evidence="6" id="KW-1185">Reference proteome</keyword>
<evidence type="ECO:0000313" key="5">
    <source>
        <dbReference type="EMBL" id="TCP54161.1"/>
    </source>
</evidence>
<gene>
    <name evidence="5" type="ORF">EV191_103202</name>
</gene>
<dbReference type="Proteomes" id="UP000294911">
    <property type="component" value="Unassembled WGS sequence"/>
</dbReference>
<evidence type="ECO:0000256" key="2">
    <source>
        <dbReference type="ARBA" id="ARBA00006411"/>
    </source>
</evidence>
<accession>A0A4R2R3Q1</accession>
<evidence type="ECO:0000313" key="6">
    <source>
        <dbReference type="Proteomes" id="UP000294911"/>
    </source>
</evidence>
<proteinExistence type="inferred from homology"/>
<comment type="similarity">
    <text evidence="2">Belongs to the EspG family.</text>
</comment>
<dbReference type="InterPro" id="IPR025734">
    <property type="entry name" value="EspG"/>
</dbReference>
<keyword evidence="4" id="KW-0143">Chaperone</keyword>
<evidence type="ECO:0000256" key="3">
    <source>
        <dbReference type="ARBA" id="ARBA00022490"/>
    </source>
</evidence>
<evidence type="ECO:0000256" key="4">
    <source>
        <dbReference type="ARBA" id="ARBA00023186"/>
    </source>
</evidence>
<organism evidence="5 6">
    <name type="scientific">Tamaricihabitans halophyticus</name>
    <dbReference type="NCBI Taxonomy" id="1262583"/>
    <lineage>
        <taxon>Bacteria</taxon>
        <taxon>Bacillati</taxon>
        <taxon>Actinomycetota</taxon>
        <taxon>Actinomycetes</taxon>
        <taxon>Pseudonocardiales</taxon>
        <taxon>Pseudonocardiaceae</taxon>
        <taxon>Tamaricihabitans</taxon>
    </lineage>
</organism>
<dbReference type="Pfam" id="PF14011">
    <property type="entry name" value="ESX-1_EspG"/>
    <property type="match status" value="1"/>
</dbReference>
<protein>
    <submittedName>
        <fullName evidence="5">ESAT-6 protein secretion system EspG family protein</fullName>
    </submittedName>
</protein>
<keyword evidence="3" id="KW-0963">Cytoplasm</keyword>
<evidence type="ECO:0000256" key="1">
    <source>
        <dbReference type="ARBA" id="ARBA00004496"/>
    </source>
</evidence>
<name>A0A4R2R3Q1_9PSEU</name>
<dbReference type="RefSeq" id="WP_165912918.1">
    <property type="nucleotide sequence ID" value="NZ_SLXQ01000003.1"/>
</dbReference>
<comment type="caution">
    <text evidence="5">The sequence shown here is derived from an EMBL/GenBank/DDBJ whole genome shotgun (WGS) entry which is preliminary data.</text>
</comment>
<reference evidence="5 6" key="1">
    <citation type="submission" date="2019-03" db="EMBL/GenBank/DDBJ databases">
        <title>Genomic Encyclopedia of Type Strains, Phase IV (KMG-IV): sequencing the most valuable type-strain genomes for metagenomic binning, comparative biology and taxonomic classification.</title>
        <authorList>
            <person name="Goeker M."/>
        </authorList>
    </citation>
    <scope>NUCLEOTIDE SEQUENCE [LARGE SCALE GENOMIC DNA]</scope>
    <source>
        <strain evidence="5 6">DSM 45765</strain>
    </source>
</reference>
<comment type="subcellular location">
    <subcellularLocation>
        <location evidence="1">Cytoplasm</location>
    </subcellularLocation>
</comment>
<sequence length="257" mass="28111">MGASGNLVLSALEFDVLWESEGLPARHVVLELPSPGTTHAERAKLAAQAWDMLAERGLLHRGKVLPELADRLHLLARPRIGIDVWVWTDREIRALAAATGSDAEVCVVDGDEVWLVPARQSSLADAAVSVAGDVSPGVGCSVSVPFETLREADAEAEGDPHRLVHALQRRRMPTGEAQELAGMFLGMHTRGQFGVERITRDQQAHRAERVVAFHDTDAGRYLYLVAPDRSGRLWATVTPADNQLLATRLWELVREVS</sequence>
<dbReference type="EMBL" id="SLXQ01000003">
    <property type="protein sequence ID" value="TCP54161.1"/>
    <property type="molecule type" value="Genomic_DNA"/>
</dbReference>
<dbReference type="AlphaFoldDB" id="A0A4R2R3Q1"/>